<dbReference type="AlphaFoldDB" id="A0A9Q3X2S0"/>
<dbReference type="EMBL" id="WKEU01000055">
    <property type="protein sequence ID" value="MCF5064081.1"/>
    <property type="molecule type" value="Genomic_DNA"/>
</dbReference>
<feature type="region of interest" description="Disordered" evidence="1">
    <location>
        <begin position="36"/>
        <end position="70"/>
    </location>
</feature>
<evidence type="ECO:0000313" key="3">
    <source>
        <dbReference type="Proteomes" id="UP000814207"/>
    </source>
</evidence>
<feature type="region of interest" description="Disordered" evidence="1">
    <location>
        <begin position="143"/>
        <end position="164"/>
    </location>
</feature>
<organism evidence="2 3">
    <name type="scientific">Pseudomonas syringae</name>
    <dbReference type="NCBI Taxonomy" id="317"/>
    <lineage>
        <taxon>Bacteria</taxon>
        <taxon>Pseudomonadati</taxon>
        <taxon>Pseudomonadota</taxon>
        <taxon>Gammaproteobacteria</taxon>
        <taxon>Pseudomonadales</taxon>
        <taxon>Pseudomonadaceae</taxon>
        <taxon>Pseudomonas</taxon>
    </lineage>
</organism>
<proteinExistence type="predicted"/>
<reference evidence="2" key="1">
    <citation type="submission" date="2019-11" db="EMBL/GenBank/DDBJ databases">
        <title>Epiphytic Pseudomonas syringae from cherry orchards.</title>
        <authorList>
            <person name="Hulin M.T."/>
        </authorList>
    </citation>
    <scope>NUCLEOTIDE SEQUENCE</scope>
    <source>
        <strain evidence="2">PA-6-9A</strain>
    </source>
</reference>
<sequence>MKRPLSTLFPTMHIQFKVTNMHINSPRLDTIQFPGNQSAATSAAKQAPASAMGVEGNTQVPSPSGRPLGDRRTELEIEYDNPILNSGPLWLSNPFPPGGSASRGELLNDLKRHVGDFSLSNRDLESRADAMFNLVQVLKHIDAEPNQRGDGQLSDVSTAGQPSEQDRVREFAAKGYGVLKPLNQAPTQNTVPTAHAGLAPGDNRSLEQITANPLFKAFDAPTPSSVLKDFQKVLGGDWNNPKFPEHIRRHIAADAERVLQYIDKSVGDEPKRNNGVVEGTFHSTYKLLGETLSPEDFTLDNSPARKLVEFSQQGYRALSN</sequence>
<name>A0A9Q3X2S0_PSESX</name>
<evidence type="ECO:0000256" key="1">
    <source>
        <dbReference type="SAM" id="MobiDB-lite"/>
    </source>
</evidence>
<accession>A0A9Q3X2S0</accession>
<evidence type="ECO:0000313" key="2">
    <source>
        <dbReference type="EMBL" id="MCF5064081.1"/>
    </source>
</evidence>
<gene>
    <name evidence="2" type="ORF">GIW73_14150</name>
</gene>
<comment type="caution">
    <text evidence="2">The sequence shown here is derived from an EMBL/GenBank/DDBJ whole genome shotgun (WGS) entry which is preliminary data.</text>
</comment>
<feature type="compositionally biased region" description="Polar residues" evidence="1">
    <location>
        <begin position="154"/>
        <end position="163"/>
    </location>
</feature>
<dbReference type="Proteomes" id="UP000814207">
    <property type="component" value="Unassembled WGS sequence"/>
</dbReference>
<protein>
    <submittedName>
        <fullName evidence="2">Uncharacterized protein</fullName>
    </submittedName>
</protein>
<feature type="compositionally biased region" description="Low complexity" evidence="1">
    <location>
        <begin position="38"/>
        <end position="51"/>
    </location>
</feature>